<gene>
    <name evidence="1" type="ORF">FOXYS1_9475</name>
</gene>
<accession>A0A8H5EGI6</accession>
<organism evidence="1 2">
    <name type="scientific">Fusarium oxysporum</name>
    <name type="common">Fusarium vascular wilt</name>
    <dbReference type="NCBI Taxonomy" id="5507"/>
    <lineage>
        <taxon>Eukaryota</taxon>
        <taxon>Fungi</taxon>
        <taxon>Dikarya</taxon>
        <taxon>Ascomycota</taxon>
        <taxon>Pezizomycotina</taxon>
        <taxon>Sordariomycetes</taxon>
        <taxon>Hypocreomycetidae</taxon>
        <taxon>Hypocreales</taxon>
        <taxon>Nectriaceae</taxon>
        <taxon>Fusarium</taxon>
        <taxon>Fusarium oxysporum species complex</taxon>
    </lineage>
</organism>
<protein>
    <submittedName>
        <fullName evidence="1">Uncharacterized protein</fullName>
    </submittedName>
</protein>
<dbReference type="EMBL" id="JAAFOW010001624">
    <property type="protein sequence ID" value="KAF5259895.1"/>
    <property type="molecule type" value="Genomic_DNA"/>
</dbReference>
<reference evidence="1" key="1">
    <citation type="submission" date="2020-02" db="EMBL/GenBank/DDBJ databases">
        <title>Identification and distribution of gene clusters putatively required for synthesis of sphingolipid metabolism inhibitors in phylogenetically diverse species of the filamentous fungus Fusarium.</title>
        <authorList>
            <person name="Kim H.-S."/>
            <person name="Busman M."/>
            <person name="Brown D.W."/>
            <person name="Divon H."/>
            <person name="Uhlig S."/>
            <person name="Proctor R.H."/>
        </authorList>
    </citation>
    <scope>NUCLEOTIDE SEQUENCE [LARGE SCALE GENOMIC DNA]</scope>
    <source>
        <strain evidence="1">NRRL 39464</strain>
    </source>
</reference>
<comment type="caution">
    <text evidence="1">The sequence shown here is derived from an EMBL/GenBank/DDBJ whole genome shotgun (WGS) entry which is preliminary data.</text>
</comment>
<feature type="non-terminal residue" evidence="1">
    <location>
        <position position="1"/>
    </location>
</feature>
<name>A0A8H5EGI6_FUSOX</name>
<dbReference type="Proteomes" id="UP000558688">
    <property type="component" value="Unassembled WGS sequence"/>
</dbReference>
<dbReference type="AlphaFoldDB" id="A0A8H5EGI6"/>
<evidence type="ECO:0000313" key="2">
    <source>
        <dbReference type="Proteomes" id="UP000558688"/>
    </source>
</evidence>
<sequence length="248" mass="25345">PLSLIGEAISSLSEEPLLACESTDVRLAAELGRDAGRDAGRGGPAKDMRLVVVLGATDAARAVPDEVDACLVRAVGGGGPMDVRGPPIDGRDFAPTEGARAFDGVPVRDTVVLEAALNCFVGDFVGDLIRVSIQLNSCTTAPTLAMLVGRDTLGTGLGLGALRLFLLPKPASPATLEALPEVGAKLLGLAAGFRAAGFGVAHRTIKVTLSLNASIVFARLVLQLNAYPFSNLKVSGAHETNDGLGAIV</sequence>
<proteinExistence type="predicted"/>
<evidence type="ECO:0000313" key="1">
    <source>
        <dbReference type="EMBL" id="KAF5259895.1"/>
    </source>
</evidence>